<gene>
    <name evidence="2" type="ORF">V2J18_04180</name>
</gene>
<protein>
    <recommendedName>
        <fullName evidence="4">Transmembrane protein</fullName>
    </recommendedName>
</protein>
<dbReference type="RefSeq" id="WP_336131102.1">
    <property type="nucleotide sequence ID" value="NZ_JBANDL010000002.1"/>
</dbReference>
<accession>A0ABU8CZF5</accession>
<sequence>MNKALIELTETERLLRPNWIAVLLALVLHMNSAWLLLYATSEVGVGMPVVTMLTSIATGIMLIVVAALCIRCLLLCKSPAAFGQERRGLNRYDKRSVQLASVSTILCLSAAGALFVASAGHNSGAEKNALVDGARFLLVCSALYSAVKSLQLGAAHIETTSALNHLGIRSS</sequence>
<organism evidence="2 3">
    <name type="scientific">Lysobacter firmicutimachus</name>
    <dbReference type="NCBI Taxonomy" id="1792846"/>
    <lineage>
        <taxon>Bacteria</taxon>
        <taxon>Pseudomonadati</taxon>
        <taxon>Pseudomonadota</taxon>
        <taxon>Gammaproteobacteria</taxon>
        <taxon>Lysobacterales</taxon>
        <taxon>Lysobacteraceae</taxon>
        <taxon>Lysobacter</taxon>
    </lineage>
</organism>
<dbReference type="EMBL" id="JBANDL010000002">
    <property type="protein sequence ID" value="MEI2453874.1"/>
    <property type="molecule type" value="Genomic_DNA"/>
</dbReference>
<feature type="transmembrane region" description="Helical" evidence="1">
    <location>
        <begin position="52"/>
        <end position="76"/>
    </location>
</feature>
<name>A0ABU8CZF5_9GAMM</name>
<reference evidence="2 3" key="1">
    <citation type="submission" date="2024-02" db="EMBL/GenBank/DDBJ databases">
        <title>Lysobacter Genome Sequencing and Mining.</title>
        <authorList>
            <person name="Bierman J."/>
            <person name="Walker M.C."/>
        </authorList>
    </citation>
    <scope>NUCLEOTIDE SEQUENCE [LARGE SCALE GENOMIC DNA]</scope>
    <source>
        <strain evidence="2 3">PB6250</strain>
    </source>
</reference>
<evidence type="ECO:0008006" key="4">
    <source>
        <dbReference type="Google" id="ProtNLM"/>
    </source>
</evidence>
<keyword evidence="1" id="KW-1133">Transmembrane helix</keyword>
<keyword evidence="1" id="KW-0472">Membrane</keyword>
<feature type="transmembrane region" description="Helical" evidence="1">
    <location>
        <begin position="97"/>
        <end position="117"/>
    </location>
</feature>
<evidence type="ECO:0000313" key="2">
    <source>
        <dbReference type="EMBL" id="MEI2453874.1"/>
    </source>
</evidence>
<evidence type="ECO:0000313" key="3">
    <source>
        <dbReference type="Proteomes" id="UP001387215"/>
    </source>
</evidence>
<evidence type="ECO:0000256" key="1">
    <source>
        <dbReference type="SAM" id="Phobius"/>
    </source>
</evidence>
<feature type="transmembrane region" description="Helical" evidence="1">
    <location>
        <begin position="20"/>
        <end position="40"/>
    </location>
</feature>
<dbReference type="Proteomes" id="UP001387215">
    <property type="component" value="Unassembled WGS sequence"/>
</dbReference>
<proteinExistence type="predicted"/>
<keyword evidence="3" id="KW-1185">Reference proteome</keyword>
<comment type="caution">
    <text evidence="2">The sequence shown here is derived from an EMBL/GenBank/DDBJ whole genome shotgun (WGS) entry which is preliminary data.</text>
</comment>
<keyword evidence="1" id="KW-0812">Transmembrane</keyword>